<dbReference type="KEGG" id="mgk:FSB76_04865"/>
<dbReference type="PROSITE" id="PS51186">
    <property type="entry name" value="GNAT"/>
    <property type="match status" value="1"/>
</dbReference>
<dbReference type="AlphaFoldDB" id="A0A5B8VVN1"/>
<dbReference type="SUPFAM" id="SSF55729">
    <property type="entry name" value="Acyl-CoA N-acyltransferases (Nat)"/>
    <property type="match status" value="1"/>
</dbReference>
<feature type="domain" description="N-acetyltransferase" evidence="3">
    <location>
        <begin position="1"/>
        <end position="145"/>
    </location>
</feature>
<protein>
    <submittedName>
        <fullName evidence="4">GNAT family N-acetyltransferase</fullName>
    </submittedName>
</protein>
<evidence type="ECO:0000256" key="1">
    <source>
        <dbReference type="ARBA" id="ARBA00022679"/>
    </source>
</evidence>
<evidence type="ECO:0000259" key="3">
    <source>
        <dbReference type="PROSITE" id="PS51186"/>
    </source>
</evidence>
<keyword evidence="1 4" id="KW-0808">Transferase</keyword>
<accession>A0A5B8VVN1</accession>
<dbReference type="PANTHER" id="PTHR43877">
    <property type="entry name" value="AMINOALKYLPHOSPHONATE N-ACETYLTRANSFERASE-RELATED-RELATED"/>
    <property type="match status" value="1"/>
</dbReference>
<organism evidence="4 5">
    <name type="scientific">Mucilaginibacter ginsenosidivorax</name>
    <dbReference type="NCBI Taxonomy" id="862126"/>
    <lineage>
        <taxon>Bacteria</taxon>
        <taxon>Pseudomonadati</taxon>
        <taxon>Bacteroidota</taxon>
        <taxon>Sphingobacteriia</taxon>
        <taxon>Sphingobacteriales</taxon>
        <taxon>Sphingobacteriaceae</taxon>
        <taxon>Mucilaginibacter</taxon>
    </lineage>
</organism>
<name>A0A5B8VVN1_9SPHI</name>
<proteinExistence type="predicted"/>
<dbReference type="InterPro" id="IPR050832">
    <property type="entry name" value="Bact_Acetyltransf"/>
</dbReference>
<reference evidence="4 5" key="1">
    <citation type="journal article" date="2013" name="J. Microbiol.">
        <title>Mucilaginibacter ginsenosidivorax sp. nov., with ginsenoside converting activity isolated from sediment.</title>
        <authorList>
            <person name="Kim J.K."/>
            <person name="Choi T.E."/>
            <person name="Liu Q.M."/>
            <person name="Park H.Y."/>
            <person name="Yi T.H."/>
            <person name="Yoon M.H."/>
            <person name="Kim S.C."/>
            <person name="Im W.T."/>
        </authorList>
    </citation>
    <scope>NUCLEOTIDE SEQUENCE [LARGE SCALE GENOMIC DNA]</scope>
    <source>
        <strain evidence="4 5">KHI28</strain>
    </source>
</reference>
<dbReference type="OrthoDB" id="9792929at2"/>
<dbReference type="Gene3D" id="3.40.630.30">
    <property type="match status" value="1"/>
</dbReference>
<evidence type="ECO:0000313" key="4">
    <source>
        <dbReference type="EMBL" id="QEC75303.1"/>
    </source>
</evidence>
<keyword evidence="2" id="KW-0012">Acyltransferase</keyword>
<dbReference type="Pfam" id="PF00583">
    <property type="entry name" value="Acetyltransf_1"/>
    <property type="match status" value="1"/>
</dbReference>
<dbReference type="Proteomes" id="UP000321362">
    <property type="component" value="Chromosome"/>
</dbReference>
<evidence type="ECO:0000256" key="2">
    <source>
        <dbReference type="ARBA" id="ARBA00023315"/>
    </source>
</evidence>
<dbReference type="InterPro" id="IPR000182">
    <property type="entry name" value="GNAT_dom"/>
</dbReference>
<dbReference type="GO" id="GO:0016747">
    <property type="term" value="F:acyltransferase activity, transferring groups other than amino-acyl groups"/>
    <property type="evidence" value="ECO:0007669"/>
    <property type="project" value="InterPro"/>
</dbReference>
<evidence type="ECO:0000313" key="5">
    <source>
        <dbReference type="Proteomes" id="UP000321362"/>
    </source>
</evidence>
<dbReference type="EMBL" id="CP042437">
    <property type="protein sequence ID" value="QEC75303.1"/>
    <property type="molecule type" value="Genomic_DNA"/>
</dbReference>
<sequence length="145" mass="16357">MNIRKATLADQTALSDLLDQLGYPGTGDFLSANLERILSQPQSEVLIYEADGKVLGFIAFDFLTQLVVKGDFARISCFAVDENARGMGVGKALEEHFTNLAIARKCDRIEVHCHSRRVDAHRFYYRQGYHESPKYLMKSLADRQA</sequence>
<dbReference type="InterPro" id="IPR016181">
    <property type="entry name" value="Acyl_CoA_acyltransferase"/>
</dbReference>
<keyword evidence="5" id="KW-1185">Reference proteome</keyword>
<dbReference type="CDD" id="cd04301">
    <property type="entry name" value="NAT_SF"/>
    <property type="match status" value="1"/>
</dbReference>
<dbReference type="RefSeq" id="WP_147052457.1">
    <property type="nucleotide sequence ID" value="NZ_CP042437.1"/>
</dbReference>
<gene>
    <name evidence="4" type="ORF">FSB76_04865</name>
</gene>